<name>A0A420IAZ9_9PEZI</name>
<feature type="transmembrane region" description="Helical" evidence="15">
    <location>
        <begin position="28"/>
        <end position="47"/>
    </location>
</feature>
<comment type="caution">
    <text evidence="16">The sequence shown here is derived from an EMBL/GenBank/DDBJ whole genome shotgun (WGS) entry which is preliminary data.</text>
</comment>
<evidence type="ECO:0000313" key="17">
    <source>
        <dbReference type="Proteomes" id="UP000285405"/>
    </source>
</evidence>
<gene>
    <name evidence="16" type="ORF">GcC1_096002</name>
</gene>
<evidence type="ECO:0000256" key="12">
    <source>
        <dbReference type="ARBA" id="ARBA00032069"/>
    </source>
</evidence>
<keyword evidence="10 15" id="KW-1133">Transmembrane helix</keyword>
<dbReference type="Pfam" id="PF04922">
    <property type="entry name" value="DIE2_ALG10"/>
    <property type="match status" value="1"/>
</dbReference>
<reference evidence="16 17" key="1">
    <citation type="journal article" date="2018" name="BMC Genomics">
        <title>Comparative genome analyses reveal sequence features reflecting distinct modes of host-adaptation between dicot and monocot powdery mildew.</title>
        <authorList>
            <person name="Wu Y."/>
            <person name="Ma X."/>
            <person name="Pan Z."/>
            <person name="Kale S.D."/>
            <person name="Song Y."/>
            <person name="King H."/>
            <person name="Zhang Q."/>
            <person name="Presley C."/>
            <person name="Deng X."/>
            <person name="Wei C.I."/>
            <person name="Xiao S."/>
        </authorList>
    </citation>
    <scope>NUCLEOTIDE SEQUENCE [LARGE SCALE GENOMIC DNA]</scope>
    <source>
        <strain evidence="16">UCSC1</strain>
    </source>
</reference>
<dbReference type="PANTHER" id="PTHR12989:SF10">
    <property type="entry name" value="DOL-P-GLC:GLC(2)MAN(9)GLCNAC(2)-PP-DOL ALPHA-1,2-GLUCOSYLTRANSFERASE-RELATED"/>
    <property type="match status" value="1"/>
</dbReference>
<evidence type="ECO:0000256" key="8">
    <source>
        <dbReference type="ARBA" id="ARBA00022692"/>
    </source>
</evidence>
<feature type="transmembrane region" description="Helical" evidence="15">
    <location>
        <begin position="407"/>
        <end position="427"/>
    </location>
</feature>
<keyword evidence="11 15" id="KW-0472">Membrane</keyword>
<evidence type="ECO:0000256" key="3">
    <source>
        <dbReference type="ARBA" id="ARBA00010600"/>
    </source>
</evidence>
<feature type="transmembrane region" description="Helical" evidence="15">
    <location>
        <begin position="255"/>
        <end position="274"/>
    </location>
</feature>
<keyword evidence="7 16" id="KW-0808">Transferase</keyword>
<evidence type="ECO:0000256" key="7">
    <source>
        <dbReference type="ARBA" id="ARBA00022679"/>
    </source>
</evidence>
<evidence type="ECO:0000256" key="5">
    <source>
        <dbReference type="ARBA" id="ARBA00018512"/>
    </source>
</evidence>
<evidence type="ECO:0000256" key="6">
    <source>
        <dbReference type="ARBA" id="ARBA00022676"/>
    </source>
</evidence>
<keyword evidence="8 15" id="KW-0812">Transmembrane</keyword>
<comment type="subcellular location">
    <subcellularLocation>
        <location evidence="1">Endoplasmic reticulum membrane</location>
        <topology evidence="1">Multi-pass membrane protein</topology>
    </subcellularLocation>
</comment>
<evidence type="ECO:0000256" key="4">
    <source>
        <dbReference type="ARBA" id="ARBA00011967"/>
    </source>
</evidence>
<dbReference type="PANTHER" id="PTHR12989">
    <property type="entry name" value="ALPHA-1,2-GLUCOSYLTRANSFERASE ALG10"/>
    <property type="match status" value="1"/>
</dbReference>
<dbReference type="PIRSF" id="PIRSF028810">
    <property type="entry name" value="Alpha1_2_glucosyltferase_Alg10"/>
    <property type="match status" value="1"/>
</dbReference>
<accession>A0A420IAZ9</accession>
<feature type="transmembrane region" description="Helical" evidence="15">
    <location>
        <begin position="543"/>
        <end position="564"/>
    </location>
</feature>
<comment type="catalytic activity">
    <reaction evidence="14">
        <text>an alpha-D-Glc-(1-&gt;3)-alpha-D-Glc-(1-&gt;3)-alpha-D-Man-(1-&gt;2)-alpha-D-Man-(1-&gt;2)-alpha-D-Man-(1-&gt;3)-[alpha-D-Man-(1-&gt;2)-alpha-D-Man-(1-&gt;3)-[alpha-D-Man-(1-&gt;2)-alpha-D-Man-(1-&gt;6)]-alpha-D-Man-(1-&gt;6)]-beta-D-Man-(1-&gt;4)-beta-D-GlcNAc-(1-&gt;4)-alpha-D-GlcNAc-diphospho-di-trans,poly-cis-dolichol + a di-trans,poly-cis-dolichyl beta-D-glucosyl phosphate = a alpha-D-Glc-(1-&gt;2)-alpha-D-Glc-(1-&gt;3)-alpha-D-Glc-(1-&gt;3)-alpha-D-Man-(1-&gt;2)-alpha-D-Man-(1-&gt;2)-alpha-D-Man-(1-&gt;3)-[alpha-D-Man-(1-&gt;2)-alpha-D-Man-(1-&gt;3)-[alpha-D-Man-(1-&gt;2)-alpha-D-Man-(1-&gt;6)]-alpha-D-Man-(1-&gt;6)]-beta-D-Man-(1-&gt;4)-beta-D-GlcNAc-(1-&gt;4)-alpha-D-GlcNAc-diphospho-di-trans,poly-cis-dolichol + a di-trans,poly-cis-dolichyl phosphate + H(+)</text>
        <dbReference type="Rhea" id="RHEA:29543"/>
        <dbReference type="Rhea" id="RHEA-COMP:19498"/>
        <dbReference type="Rhea" id="RHEA-COMP:19502"/>
        <dbReference type="Rhea" id="RHEA-COMP:19512"/>
        <dbReference type="Rhea" id="RHEA-COMP:19522"/>
        <dbReference type="ChEBI" id="CHEBI:15378"/>
        <dbReference type="ChEBI" id="CHEBI:57525"/>
        <dbReference type="ChEBI" id="CHEBI:57683"/>
        <dbReference type="ChEBI" id="CHEBI:132522"/>
        <dbReference type="ChEBI" id="CHEBI:132523"/>
        <dbReference type="EC" id="2.4.1.256"/>
    </reaction>
    <physiologicalReaction direction="left-to-right" evidence="14">
        <dbReference type="Rhea" id="RHEA:29544"/>
    </physiologicalReaction>
</comment>
<comment type="similarity">
    <text evidence="3">Belongs to the ALG10 glucosyltransferase family.</text>
</comment>
<evidence type="ECO:0000256" key="1">
    <source>
        <dbReference type="ARBA" id="ARBA00004477"/>
    </source>
</evidence>
<dbReference type="GO" id="GO:0005789">
    <property type="term" value="C:endoplasmic reticulum membrane"/>
    <property type="evidence" value="ECO:0007669"/>
    <property type="project" value="UniProtKB-SubCell"/>
</dbReference>
<protein>
    <recommendedName>
        <fullName evidence="5">Dol-P-Glc:Glc(2)Man(9)GlcNAc(2)-PP-Dol alpha-1,2-glucosyltransferase</fullName>
        <ecNumber evidence="4">2.4.1.256</ecNumber>
    </recommendedName>
    <alternativeName>
        <fullName evidence="12">Asparagine-linked glycosylation protein 10</fullName>
    </alternativeName>
</protein>
<dbReference type="AlphaFoldDB" id="A0A420IAZ9"/>
<keyword evidence="6" id="KW-0328">Glycosyltransferase</keyword>
<dbReference type="EC" id="2.4.1.256" evidence="4"/>
<evidence type="ECO:0000256" key="15">
    <source>
        <dbReference type="SAM" id="Phobius"/>
    </source>
</evidence>
<keyword evidence="9" id="KW-0256">Endoplasmic reticulum</keyword>
<evidence type="ECO:0000256" key="11">
    <source>
        <dbReference type="ARBA" id="ARBA00023136"/>
    </source>
</evidence>
<dbReference type="UniPathway" id="UPA00378"/>
<feature type="transmembrane region" description="Helical" evidence="15">
    <location>
        <begin position="190"/>
        <end position="213"/>
    </location>
</feature>
<evidence type="ECO:0000256" key="14">
    <source>
        <dbReference type="ARBA" id="ARBA00048064"/>
    </source>
</evidence>
<evidence type="ECO:0000256" key="9">
    <source>
        <dbReference type="ARBA" id="ARBA00022824"/>
    </source>
</evidence>
<comment type="pathway">
    <text evidence="2">Protein modification; protein glycosylation.</text>
</comment>
<comment type="function">
    <text evidence="13">Dol-P-Glc:Glc(2)Man(9)GlcNAc(2)-PP-Dol alpha-1,2-glucosyltransferase that operates in the biosynthetic pathway of dolichol-linked oligosaccharides, the glycan precursors employed in protein asparagine (N)-glycosylation. The assembly of dolichol-linked oligosaccharides begins on the cytosolic side of the endoplasmic reticulum membrane and finishes in its lumen. The sequential addition of sugars to dolichol pyrophosphate produces dolichol-linked oligosaccharides containing fourteen sugars, including two GlcNAcs, nine mannoses and three glucoses. Once assembled, the oligosaccharide is transferred from the lipid to nascent proteins by oligosaccharyltransferases. In the lumen of the endoplasmic reticulum, adds the third and last glucose residue from dolichyl phosphate glucose (Dol-P-Glc) onto the lipid-linked oligosaccharide intermediate Glc(2)Man(9)GlcNAc(2)-PP-Dol to produce Glc(3)Man(9)GlcNAc(2)-PP-Dol.</text>
</comment>
<dbReference type="GO" id="GO:0006488">
    <property type="term" value="P:dolichol-linked oligosaccharide biosynthetic process"/>
    <property type="evidence" value="ECO:0007669"/>
    <property type="project" value="InterPro"/>
</dbReference>
<organism evidence="16 17">
    <name type="scientific">Golovinomyces cichoracearum</name>
    <dbReference type="NCBI Taxonomy" id="62708"/>
    <lineage>
        <taxon>Eukaryota</taxon>
        <taxon>Fungi</taxon>
        <taxon>Dikarya</taxon>
        <taxon>Ascomycota</taxon>
        <taxon>Pezizomycotina</taxon>
        <taxon>Leotiomycetes</taxon>
        <taxon>Erysiphales</taxon>
        <taxon>Erysiphaceae</taxon>
        <taxon>Golovinomyces</taxon>
    </lineage>
</organism>
<feature type="transmembrane region" description="Helical" evidence="15">
    <location>
        <begin position="281"/>
        <end position="300"/>
    </location>
</feature>
<feature type="transmembrane region" description="Helical" evidence="15">
    <location>
        <begin position="153"/>
        <end position="178"/>
    </location>
</feature>
<dbReference type="EMBL" id="MCBR01009697">
    <property type="protein sequence ID" value="RKF71719.1"/>
    <property type="molecule type" value="Genomic_DNA"/>
</dbReference>
<feature type="transmembrane region" description="Helical" evidence="15">
    <location>
        <begin position="315"/>
        <end position="337"/>
    </location>
</feature>
<feature type="transmembrane region" description="Helical" evidence="15">
    <location>
        <begin position="87"/>
        <end position="110"/>
    </location>
</feature>
<evidence type="ECO:0000313" key="16">
    <source>
        <dbReference type="EMBL" id="RKF71719.1"/>
    </source>
</evidence>
<sequence>MFDICVLCVIVPILVYRQKSITSYPSKTYFVVAVGALYSLVSLWTSYVNNIVPDPYLDEAFHIPQAQAYCNGRYDVWDGKLATPPGLYIFALLKELSSWTLTGAFCDILALRSLNRLALLISYLYLLSCRFHITHSIRDAIHTAFNIALFPPLFFTSALFYTDILSLCSVLVMYKFVLDKKELRHKTLGSLWLMIIGVISLTIRQTNIFWVTIFTGGLELVNTLVSLEPKEVTPNMISNGRIHDIQLNEASFEDFLIFSFCLVMAAICQPKFVLREFWPYIALLVTFGGFVFWNGGVALGDKKNHIATINLPQMLYIWPLITFFSVPLMIPIGMRIIKKTKYFISSKSYSARHSFQSLTKIMRYSIGATALILVVIKYNTIIHPFTLADNRHYIFYVFRYTILRHPAIRFLLTPVYIICSCFVYLTLSTPIPALKPLENLNPYPAIKSGYRTRAIDNSLLEYRGPKISLAIILLITTTLSLTTSPLVEPRYFIIPWVLFRLNIPLVFSEKKTLHGSNSSATAISEEDNSTIEKNQCSRMVSNYLIWIETFWFLSINLATGYTFLYRGFEWPQEPGTIQRFMW</sequence>
<dbReference type="GO" id="GO:0106073">
    <property type="term" value="F:dolichyl pyrophosphate Glc2Man9GlcNAc2 alpha-1,2-glucosyltransferase activity"/>
    <property type="evidence" value="ECO:0007669"/>
    <property type="project" value="UniProtKB-EC"/>
</dbReference>
<dbReference type="Proteomes" id="UP000285405">
    <property type="component" value="Unassembled WGS sequence"/>
</dbReference>
<dbReference type="InterPro" id="IPR016900">
    <property type="entry name" value="Alg10"/>
</dbReference>
<evidence type="ECO:0000256" key="13">
    <source>
        <dbReference type="ARBA" id="ARBA00044727"/>
    </source>
</evidence>
<evidence type="ECO:0000256" key="10">
    <source>
        <dbReference type="ARBA" id="ARBA00022989"/>
    </source>
</evidence>
<evidence type="ECO:0000256" key="2">
    <source>
        <dbReference type="ARBA" id="ARBA00004922"/>
    </source>
</evidence>
<feature type="transmembrane region" description="Helical" evidence="15">
    <location>
        <begin position="364"/>
        <end position="387"/>
    </location>
</feature>
<dbReference type="OrthoDB" id="4769at2759"/>
<proteinExistence type="inferred from homology"/>
<feature type="transmembrane region" description="Helical" evidence="15">
    <location>
        <begin position="117"/>
        <end position="133"/>
    </location>
</feature>